<dbReference type="EMBL" id="FOCT01000003">
    <property type="protein sequence ID" value="SEN19449.1"/>
    <property type="molecule type" value="Genomic_DNA"/>
</dbReference>
<evidence type="ECO:0000313" key="1">
    <source>
        <dbReference type="EMBL" id="SEN19449.1"/>
    </source>
</evidence>
<dbReference type="Proteomes" id="UP000183898">
    <property type="component" value="Unassembled WGS sequence"/>
</dbReference>
<dbReference type="Gene3D" id="3.40.630.30">
    <property type="match status" value="1"/>
</dbReference>
<dbReference type="AlphaFoldDB" id="A0A1H8EIX2"/>
<dbReference type="SUPFAM" id="SSF55729">
    <property type="entry name" value="Acyl-CoA N-acyltransferases (Nat)"/>
    <property type="match status" value="1"/>
</dbReference>
<dbReference type="InterPro" id="IPR016181">
    <property type="entry name" value="Acyl_CoA_acyltransferase"/>
</dbReference>
<proteinExistence type="predicted"/>
<organism evidence="1 2">
    <name type="scientific">Nitrosospira multiformis</name>
    <dbReference type="NCBI Taxonomy" id="1231"/>
    <lineage>
        <taxon>Bacteria</taxon>
        <taxon>Pseudomonadati</taxon>
        <taxon>Pseudomonadota</taxon>
        <taxon>Betaproteobacteria</taxon>
        <taxon>Nitrosomonadales</taxon>
        <taxon>Nitrosomonadaceae</taxon>
        <taxon>Nitrosospira</taxon>
    </lineage>
</organism>
<name>A0A1H8EIX2_9PROT</name>
<protein>
    <recommendedName>
        <fullName evidence="3">N-acetyltransferase domain-containing protein</fullName>
    </recommendedName>
</protein>
<accession>A0A1H8EIX2</accession>
<sequence>MIRRYKNPPNYLADNYEMFQKLAALFKEFGFFAGLLYLSDRFLASISPSLRLYFYDIMVQPIHKEPLIPERLSRNLEIREIKRGDPEVELMPTRLDIKEARFEQNAVCLGAFQKGKFIGYMWFCPHTYIEDEVRCIFLVSPAGEAVFDFDFYLFPEYRMGRGFIGMWSGANRYLNERGIKYTFSRVTRTNIASRRAHSHLGWKCVGRTLFLQAGQLQFMAATIFPFLHLSFGKSGRVQLKLRPDALLVQ</sequence>
<evidence type="ECO:0000313" key="2">
    <source>
        <dbReference type="Proteomes" id="UP000183898"/>
    </source>
</evidence>
<evidence type="ECO:0008006" key="3">
    <source>
        <dbReference type="Google" id="ProtNLM"/>
    </source>
</evidence>
<gene>
    <name evidence="1" type="ORF">SAMN05216404_10369</name>
</gene>
<reference evidence="1 2" key="1">
    <citation type="submission" date="2016-10" db="EMBL/GenBank/DDBJ databases">
        <authorList>
            <person name="de Groot N.N."/>
        </authorList>
    </citation>
    <scope>NUCLEOTIDE SEQUENCE [LARGE SCALE GENOMIC DNA]</scope>
    <source>
        <strain evidence="1 2">Nl18</strain>
    </source>
</reference>